<reference evidence="4 5" key="1">
    <citation type="submission" date="2016-06" db="EMBL/GenBank/DDBJ databases">
        <authorList>
            <person name="Kjaerup R.B."/>
            <person name="Dalgaard T.S."/>
            <person name="Juul-Madsen H.R."/>
        </authorList>
    </citation>
    <scope>NUCLEOTIDE SEQUENCE [LARGE SCALE GENOMIC DNA]</scope>
</reference>
<dbReference type="CDD" id="cd05233">
    <property type="entry name" value="SDR_c"/>
    <property type="match status" value="1"/>
</dbReference>
<dbReference type="AlphaFoldDB" id="A0A1X7RVD7"/>
<name>A0A1X7RVD7_ZYMT9</name>
<dbReference type="SMART" id="SM00822">
    <property type="entry name" value="PKS_KR"/>
    <property type="match status" value="1"/>
</dbReference>
<evidence type="ECO:0000256" key="1">
    <source>
        <dbReference type="ARBA" id="ARBA00006484"/>
    </source>
</evidence>
<dbReference type="InterPro" id="IPR002347">
    <property type="entry name" value="SDR_fam"/>
</dbReference>
<gene>
    <name evidence="4" type="ORF">ZT3D7_G6555</name>
</gene>
<dbReference type="Gene3D" id="3.40.50.720">
    <property type="entry name" value="NAD(P)-binding Rossmann-like Domain"/>
    <property type="match status" value="1"/>
</dbReference>
<organism evidence="4 5">
    <name type="scientific">Zymoseptoria tritici (strain ST99CH_3D7)</name>
    <dbReference type="NCBI Taxonomy" id="1276538"/>
    <lineage>
        <taxon>Eukaryota</taxon>
        <taxon>Fungi</taxon>
        <taxon>Dikarya</taxon>
        <taxon>Ascomycota</taxon>
        <taxon>Pezizomycotina</taxon>
        <taxon>Dothideomycetes</taxon>
        <taxon>Dothideomycetidae</taxon>
        <taxon>Mycosphaerellales</taxon>
        <taxon>Mycosphaerellaceae</taxon>
        <taxon>Zymoseptoria</taxon>
    </lineage>
</organism>
<accession>A0A1X7RVD7</accession>
<evidence type="ECO:0000313" key="5">
    <source>
        <dbReference type="Proteomes" id="UP000215127"/>
    </source>
</evidence>
<comment type="similarity">
    <text evidence="1">Belongs to the short-chain dehydrogenases/reductases (SDR) family.</text>
</comment>
<dbReference type="InterPro" id="IPR036291">
    <property type="entry name" value="NAD(P)-bd_dom_sf"/>
</dbReference>
<proteinExistence type="inferred from homology"/>
<dbReference type="InterPro" id="IPR057326">
    <property type="entry name" value="KR_dom"/>
</dbReference>
<dbReference type="Proteomes" id="UP000215127">
    <property type="component" value="Chromosome 6"/>
</dbReference>
<dbReference type="SUPFAM" id="SSF51735">
    <property type="entry name" value="NAD(P)-binding Rossmann-fold domains"/>
    <property type="match status" value="1"/>
</dbReference>
<dbReference type="PANTHER" id="PTHR42901">
    <property type="entry name" value="ALCOHOL DEHYDROGENASE"/>
    <property type="match status" value="1"/>
</dbReference>
<dbReference type="PANTHER" id="PTHR42901:SF1">
    <property type="entry name" value="ALCOHOL DEHYDROGENASE"/>
    <property type="match status" value="1"/>
</dbReference>
<keyword evidence="5" id="KW-1185">Reference proteome</keyword>
<evidence type="ECO:0000259" key="3">
    <source>
        <dbReference type="SMART" id="SM00822"/>
    </source>
</evidence>
<evidence type="ECO:0000256" key="2">
    <source>
        <dbReference type="ARBA" id="ARBA00023002"/>
    </source>
</evidence>
<dbReference type="EMBL" id="LT853697">
    <property type="protein sequence ID" value="SMQ51402.1"/>
    <property type="molecule type" value="Genomic_DNA"/>
</dbReference>
<dbReference type="GO" id="GO:0016491">
    <property type="term" value="F:oxidoreductase activity"/>
    <property type="evidence" value="ECO:0007669"/>
    <property type="project" value="UniProtKB-KW"/>
</dbReference>
<dbReference type="Pfam" id="PF00106">
    <property type="entry name" value="adh_short"/>
    <property type="match status" value="1"/>
</dbReference>
<evidence type="ECO:0000313" key="4">
    <source>
        <dbReference type="EMBL" id="SMQ51402.1"/>
    </source>
</evidence>
<feature type="domain" description="Ketoreductase" evidence="3">
    <location>
        <begin position="30"/>
        <end position="215"/>
    </location>
</feature>
<dbReference type="PRINTS" id="PR00081">
    <property type="entry name" value="GDHRDH"/>
</dbReference>
<dbReference type="STRING" id="1276538.A0A1X7RVD7"/>
<protein>
    <recommendedName>
        <fullName evidence="3">Ketoreductase domain-containing protein</fullName>
    </recommendedName>
</protein>
<keyword evidence="2" id="KW-0560">Oxidoreductase</keyword>
<sequence>MASPTPPKTLHTTTYAAISPLLPSLSSSGKNILITGGGSGIGAEIAKAFALSGAASIALLGRTAASLEQTAHEISSTYPKTTVTAYVADITDLPALESSIAAHTRVYGPFHVLVANAGYLPAVSSLLTTPPDDWFQGFEVNVKGNFNLVRAFLPHATRNAVVLSTSTVVAHLSYVPGMSSYAASKLAAGKVFEYLHHEHPELFVLSVHPGMIRTGMADKALADGVVVTVPYDDVSLPASFMVWAASGEAKFLNGKSVWAAWDVEELKAEAEANRGSERFTLGLVGGEW</sequence>